<reference evidence="1 2" key="1">
    <citation type="submission" date="2018-08" db="EMBL/GenBank/DDBJ databases">
        <title>Paenibacillus sp. M4BSY-1, whole genome shotgun sequence.</title>
        <authorList>
            <person name="Tuo L."/>
        </authorList>
    </citation>
    <scope>NUCLEOTIDE SEQUENCE [LARGE SCALE GENOMIC DNA]</scope>
    <source>
        <strain evidence="1 2">M4BSY-1</strain>
    </source>
</reference>
<dbReference type="OrthoDB" id="2516592at2"/>
<dbReference type="PROSITE" id="PS51257">
    <property type="entry name" value="PROKAR_LIPOPROTEIN"/>
    <property type="match status" value="1"/>
</dbReference>
<name>A0A371PHC4_9BACL</name>
<evidence type="ECO:0000313" key="2">
    <source>
        <dbReference type="Proteomes" id="UP000261905"/>
    </source>
</evidence>
<dbReference type="EMBL" id="QUBQ01000001">
    <property type="protein sequence ID" value="REK75611.1"/>
    <property type="molecule type" value="Genomic_DNA"/>
</dbReference>
<comment type="caution">
    <text evidence="1">The sequence shown here is derived from an EMBL/GenBank/DDBJ whole genome shotgun (WGS) entry which is preliminary data.</text>
</comment>
<proteinExistence type="predicted"/>
<dbReference type="AlphaFoldDB" id="A0A371PHC4"/>
<protein>
    <submittedName>
        <fullName evidence="1">Uncharacterized protein</fullName>
    </submittedName>
</protein>
<sequence length="530" mass="60737">MGKISSLIAVSFWSVLIMFLLVSCTDTTMNSLPLYTEAIDYSTPLPAFHPSTSPSSDVTDLQEETQFVVLPVDLSVYCTDIENGFTIEYKESETIQTHVSQTWVSPKMDGLSYGVHVLTTRGTYNSKLSFVQRDAVVVNPETGEFKTYPLYHNLYQNNETNDEFAEGYGFADERFFIYIAMTNEEVPHRYRYQIMKLDILTGEKSTIVADVRELADLEGYANNWMNESSDTLVFNSFNKGMLGKVNLNTGEWTSLAEGIRHSWPFYMTSIAPDGESFWHTSLDYRQFRLYSKEGQFFKALPFGDNAQARLVLWSPRGQFAYLNYTSENNEIVEQQDHTEFMEIATEQIFVYDRNGQERGVLSSHKDKRYIELLGWASYEQETAIVHTYSWESFEGVVDQYEELGRKIRSEFQMYDPELAVYQKLKLVKDVNLLKQPRAVLQHHYGTLYAVDRELGLIAEVSSNGTWVDSGNPEELVYVVNDGSSGEEQTYVLHKGAENGSTPFQALDLRPYKMTEGKVLSRDSMSYMTIQ</sequence>
<keyword evidence="2" id="KW-1185">Reference proteome</keyword>
<dbReference type="SUPFAM" id="SSF82171">
    <property type="entry name" value="DPP6 N-terminal domain-like"/>
    <property type="match status" value="1"/>
</dbReference>
<evidence type="ECO:0000313" key="1">
    <source>
        <dbReference type="EMBL" id="REK75611.1"/>
    </source>
</evidence>
<accession>A0A371PHC4</accession>
<dbReference type="RefSeq" id="WP_116041997.1">
    <property type="nucleotide sequence ID" value="NZ_QUBQ01000001.1"/>
</dbReference>
<organism evidence="1 2">
    <name type="scientific">Paenibacillus paeoniae</name>
    <dbReference type="NCBI Taxonomy" id="2292705"/>
    <lineage>
        <taxon>Bacteria</taxon>
        <taxon>Bacillati</taxon>
        <taxon>Bacillota</taxon>
        <taxon>Bacilli</taxon>
        <taxon>Bacillales</taxon>
        <taxon>Paenibacillaceae</taxon>
        <taxon>Paenibacillus</taxon>
    </lineage>
</organism>
<dbReference type="Proteomes" id="UP000261905">
    <property type="component" value="Unassembled WGS sequence"/>
</dbReference>
<gene>
    <name evidence="1" type="ORF">DX130_00520</name>
</gene>